<dbReference type="AlphaFoldDB" id="A0A975HJW9"/>
<sequence>MPFNKRLFALTTILILAGCSSTPVPLGQAERLYDFDHQVHYTQTRYSDESFLVSIDSDSYAHFQQQSTFLLRHAERLCQANDPVLTIKNGIQDFDRFPQKIRPFQPNLLVWIRCEKPKSLSIEMLKNTGDNSTAKP</sequence>
<evidence type="ECO:0000313" key="2">
    <source>
        <dbReference type="Proteomes" id="UP000664904"/>
    </source>
</evidence>
<protein>
    <recommendedName>
        <fullName evidence="3">Lipoprotein</fullName>
    </recommendedName>
</protein>
<name>A0A975HJW9_9GAMM</name>
<gene>
    <name evidence="1" type="ORF">J5O05_10525</name>
</gene>
<dbReference type="KEGG" id="pxi:J5O05_10525"/>
<dbReference type="RefSeq" id="WP_208842028.1">
    <property type="nucleotide sequence ID" value="NZ_CP072133.1"/>
</dbReference>
<dbReference type="Proteomes" id="UP000664904">
    <property type="component" value="Chromosome"/>
</dbReference>
<proteinExistence type="predicted"/>
<keyword evidence="2" id="KW-1185">Reference proteome</keyword>
<dbReference type="PROSITE" id="PS51257">
    <property type="entry name" value="PROKAR_LIPOPROTEIN"/>
    <property type="match status" value="1"/>
</dbReference>
<organism evidence="1 2">
    <name type="scientific">Pseudoalteromonas xiamenensis</name>
    <dbReference type="NCBI Taxonomy" id="882626"/>
    <lineage>
        <taxon>Bacteria</taxon>
        <taxon>Pseudomonadati</taxon>
        <taxon>Pseudomonadota</taxon>
        <taxon>Gammaproteobacteria</taxon>
        <taxon>Alteromonadales</taxon>
        <taxon>Pseudoalteromonadaceae</taxon>
        <taxon>Pseudoalteromonas</taxon>
    </lineage>
</organism>
<reference evidence="1" key="1">
    <citation type="submission" date="2021-03" db="EMBL/GenBank/DDBJ databases">
        <title>Complete Genome of Pseudoalteromonas xiamenensis STKMTI.2, a new potential marine bacterium producing anti-Vibrio compounds.</title>
        <authorList>
            <person name="Handayani D.P."/>
            <person name="Isnansetyo A."/>
            <person name="Istiqomah I."/>
            <person name="Jumina J."/>
        </authorList>
    </citation>
    <scope>NUCLEOTIDE SEQUENCE</scope>
    <source>
        <strain evidence="1">STKMTI.2</strain>
    </source>
</reference>
<accession>A0A975HJW9</accession>
<evidence type="ECO:0008006" key="3">
    <source>
        <dbReference type="Google" id="ProtNLM"/>
    </source>
</evidence>
<evidence type="ECO:0000313" key="1">
    <source>
        <dbReference type="EMBL" id="QTH70433.1"/>
    </source>
</evidence>
<dbReference type="EMBL" id="CP072133">
    <property type="protein sequence ID" value="QTH70433.1"/>
    <property type="molecule type" value="Genomic_DNA"/>
</dbReference>